<dbReference type="InterPro" id="IPR011009">
    <property type="entry name" value="Kinase-like_dom_sf"/>
</dbReference>
<accession>A0A1R2C2V2</accession>
<reference evidence="10 11" key="1">
    <citation type="submission" date="2016-11" db="EMBL/GenBank/DDBJ databases">
        <title>The macronuclear genome of Stentor coeruleus: a giant cell with tiny introns.</title>
        <authorList>
            <person name="Slabodnick M."/>
            <person name="Ruby J.G."/>
            <person name="Reiff S.B."/>
            <person name="Swart E.C."/>
            <person name="Gosai S."/>
            <person name="Prabakaran S."/>
            <person name="Witkowska E."/>
            <person name="Larue G.E."/>
            <person name="Fisher S."/>
            <person name="Freeman R.M."/>
            <person name="Gunawardena J."/>
            <person name="Chu W."/>
            <person name="Stover N.A."/>
            <person name="Gregory B.D."/>
            <person name="Nowacki M."/>
            <person name="Derisi J."/>
            <person name="Roy S.W."/>
            <person name="Marshall W.F."/>
            <person name="Sood P."/>
        </authorList>
    </citation>
    <scope>NUCLEOTIDE SEQUENCE [LARGE SCALE GENOMIC DNA]</scope>
    <source>
        <strain evidence="10">WM001</strain>
    </source>
</reference>
<dbReference type="Pfam" id="PF00069">
    <property type="entry name" value="Pkinase"/>
    <property type="match status" value="1"/>
</dbReference>
<dbReference type="InterPro" id="IPR036770">
    <property type="entry name" value="Ankyrin_rpt-contain_sf"/>
</dbReference>
<dbReference type="Gene3D" id="1.25.40.20">
    <property type="entry name" value="Ankyrin repeat-containing domain"/>
    <property type="match status" value="1"/>
</dbReference>
<dbReference type="EMBL" id="MPUH01000307">
    <property type="protein sequence ID" value="OMJ83362.1"/>
    <property type="molecule type" value="Genomic_DNA"/>
</dbReference>
<protein>
    <recommendedName>
        <fullName evidence="9">Protein kinase domain-containing protein</fullName>
    </recommendedName>
</protein>
<feature type="binding site" evidence="7">
    <location>
        <position position="361"/>
    </location>
    <ligand>
        <name>ATP</name>
        <dbReference type="ChEBI" id="CHEBI:30616"/>
    </ligand>
</feature>
<evidence type="ECO:0000256" key="8">
    <source>
        <dbReference type="SAM" id="MobiDB-lite"/>
    </source>
</evidence>
<dbReference type="PROSITE" id="PS00107">
    <property type="entry name" value="PROTEIN_KINASE_ATP"/>
    <property type="match status" value="1"/>
</dbReference>
<keyword evidence="4" id="KW-0418">Kinase</keyword>
<sequence>MSQYDQSGLPCIEEEQSEDSIQEESIVSMSIDTVSHLNPDPITESSAHSVNDLSSENISFNPQNSKSTLVSANNLSQYYSVDYMNLKRKLNISLWEAVERNDIDMMKKLLDPKINGNLIADSNAPGLNNWTALHMASAYGLKEACEVLLYNGEATDINALTSMNRTSLHLATIHNHLNIVKLLIHEGAMINREDNDKNTCLHYASTQGYKDIVEWLLRKNPPLNVKNLLGRTPVDIALNYETYLVFYDHCKRENIEIPLTGYTRTIVHHTLMHNSREDQINSLLQKSSNKPNSNDLKVFSERPKLQKAKQNKKPINFNKFILPPSKVTPSDFRGLLQLGKGSFGEVYLVEKIDTLEKFALKVLRKEKVLGNNLVRYAFTERNILMSISHPFIVKLNYAFQTPEKLAIVMDFCPNGDLGTQLAREKRFSEEKARFYMIEILLALQELHNHGIIFRDLKPDNVVLDEEGHAKLTDFGLSKEGVDDDKLTKSFCGSVAYLAPEMIRRTGHSRSVDWYLFGVLLYEMIVGSPPYYSSSREQLFNNIQRGKLKMPTFVSNEARNLIKVLLQRDPNKRLGASKKDAEEVKADPFFKGTNWEAYMNKQVKPPSFHPIRRVFREVNLEKMFGKLEEEIPASRLDGWSVLQPS</sequence>
<dbReference type="GO" id="GO:0005524">
    <property type="term" value="F:ATP binding"/>
    <property type="evidence" value="ECO:0007669"/>
    <property type="project" value="UniProtKB-UniRule"/>
</dbReference>
<feature type="region of interest" description="Disordered" evidence="8">
    <location>
        <begin position="1"/>
        <end position="20"/>
    </location>
</feature>
<feature type="repeat" description="ANK" evidence="6">
    <location>
        <begin position="163"/>
        <end position="195"/>
    </location>
</feature>
<keyword evidence="11" id="KW-1185">Reference proteome</keyword>
<dbReference type="CDD" id="cd05123">
    <property type="entry name" value="STKc_AGC"/>
    <property type="match status" value="1"/>
</dbReference>
<evidence type="ECO:0000256" key="7">
    <source>
        <dbReference type="PROSITE-ProRule" id="PRU10141"/>
    </source>
</evidence>
<dbReference type="GO" id="GO:0004674">
    <property type="term" value="F:protein serine/threonine kinase activity"/>
    <property type="evidence" value="ECO:0007669"/>
    <property type="project" value="UniProtKB-KW"/>
</dbReference>
<dbReference type="InterPro" id="IPR017441">
    <property type="entry name" value="Protein_kinase_ATP_BS"/>
</dbReference>
<dbReference type="SUPFAM" id="SSF48403">
    <property type="entry name" value="Ankyrin repeat"/>
    <property type="match status" value="1"/>
</dbReference>
<dbReference type="InterPro" id="IPR045270">
    <property type="entry name" value="STKc_AGC"/>
</dbReference>
<evidence type="ECO:0000313" key="10">
    <source>
        <dbReference type="EMBL" id="OMJ83362.1"/>
    </source>
</evidence>
<comment type="caution">
    <text evidence="10">The sequence shown here is derived from an EMBL/GenBank/DDBJ whole genome shotgun (WGS) entry which is preliminary data.</text>
</comment>
<organism evidence="10 11">
    <name type="scientific">Stentor coeruleus</name>
    <dbReference type="NCBI Taxonomy" id="5963"/>
    <lineage>
        <taxon>Eukaryota</taxon>
        <taxon>Sar</taxon>
        <taxon>Alveolata</taxon>
        <taxon>Ciliophora</taxon>
        <taxon>Postciliodesmatophora</taxon>
        <taxon>Heterotrichea</taxon>
        <taxon>Heterotrichida</taxon>
        <taxon>Stentoridae</taxon>
        <taxon>Stentor</taxon>
    </lineage>
</organism>
<dbReference type="FunFam" id="1.10.510.10:FF:000210">
    <property type="entry name" value="Non-specific serine/threonine protein kinase"/>
    <property type="match status" value="1"/>
</dbReference>
<dbReference type="Gene3D" id="3.30.200.20">
    <property type="entry name" value="Phosphorylase Kinase, domain 1"/>
    <property type="match status" value="1"/>
</dbReference>
<dbReference type="PIRSF" id="PIRSF000654">
    <property type="entry name" value="Integrin-linked_kinase"/>
    <property type="match status" value="1"/>
</dbReference>
<keyword evidence="6" id="KW-0040">ANK repeat</keyword>
<dbReference type="InterPro" id="IPR000719">
    <property type="entry name" value="Prot_kinase_dom"/>
</dbReference>
<keyword evidence="5 7" id="KW-0067">ATP-binding</keyword>
<proteinExistence type="predicted"/>
<keyword evidence="3 7" id="KW-0547">Nucleotide-binding</keyword>
<dbReference type="Pfam" id="PF12796">
    <property type="entry name" value="Ank_2"/>
    <property type="match status" value="1"/>
</dbReference>
<feature type="repeat" description="ANK" evidence="6">
    <location>
        <begin position="196"/>
        <end position="228"/>
    </location>
</feature>
<dbReference type="AlphaFoldDB" id="A0A1R2C2V2"/>
<dbReference type="Gene3D" id="1.10.510.10">
    <property type="entry name" value="Transferase(Phosphotransferase) domain 1"/>
    <property type="match status" value="1"/>
</dbReference>
<dbReference type="PROSITE" id="PS50297">
    <property type="entry name" value="ANK_REP_REGION"/>
    <property type="match status" value="2"/>
</dbReference>
<feature type="domain" description="Protein kinase" evidence="9">
    <location>
        <begin position="332"/>
        <end position="589"/>
    </location>
</feature>
<evidence type="ECO:0000259" key="9">
    <source>
        <dbReference type="PROSITE" id="PS50011"/>
    </source>
</evidence>
<keyword evidence="1" id="KW-0723">Serine/threonine-protein kinase</keyword>
<dbReference type="SMART" id="SM00220">
    <property type="entry name" value="S_TKc"/>
    <property type="match status" value="1"/>
</dbReference>
<evidence type="ECO:0000256" key="6">
    <source>
        <dbReference type="PROSITE-ProRule" id="PRU00023"/>
    </source>
</evidence>
<dbReference type="PANTHER" id="PTHR24351">
    <property type="entry name" value="RIBOSOMAL PROTEIN S6 KINASE"/>
    <property type="match status" value="1"/>
</dbReference>
<keyword evidence="2" id="KW-0808">Transferase</keyword>
<dbReference type="Pfam" id="PF00023">
    <property type="entry name" value="Ank"/>
    <property type="match status" value="1"/>
</dbReference>
<dbReference type="Proteomes" id="UP000187209">
    <property type="component" value="Unassembled WGS sequence"/>
</dbReference>
<evidence type="ECO:0000256" key="4">
    <source>
        <dbReference type="ARBA" id="ARBA00022777"/>
    </source>
</evidence>
<dbReference type="SUPFAM" id="SSF56112">
    <property type="entry name" value="Protein kinase-like (PK-like)"/>
    <property type="match status" value="1"/>
</dbReference>
<evidence type="ECO:0000256" key="2">
    <source>
        <dbReference type="ARBA" id="ARBA00022679"/>
    </source>
</evidence>
<name>A0A1R2C2V2_9CILI</name>
<dbReference type="PROSITE" id="PS50011">
    <property type="entry name" value="PROTEIN_KINASE_DOM"/>
    <property type="match status" value="1"/>
</dbReference>
<gene>
    <name evidence="10" type="ORF">SteCoe_15766</name>
</gene>
<evidence type="ECO:0000256" key="1">
    <source>
        <dbReference type="ARBA" id="ARBA00022527"/>
    </source>
</evidence>
<dbReference type="PROSITE" id="PS50088">
    <property type="entry name" value="ANK_REPEAT"/>
    <property type="match status" value="2"/>
</dbReference>
<evidence type="ECO:0000313" key="11">
    <source>
        <dbReference type="Proteomes" id="UP000187209"/>
    </source>
</evidence>
<evidence type="ECO:0000256" key="5">
    <source>
        <dbReference type="ARBA" id="ARBA00022840"/>
    </source>
</evidence>
<evidence type="ECO:0000256" key="3">
    <source>
        <dbReference type="ARBA" id="ARBA00022741"/>
    </source>
</evidence>
<dbReference type="OrthoDB" id="311284at2759"/>
<dbReference type="InterPro" id="IPR002110">
    <property type="entry name" value="Ankyrin_rpt"/>
</dbReference>
<dbReference type="SMART" id="SM00248">
    <property type="entry name" value="ANK"/>
    <property type="match status" value="5"/>
</dbReference>